<protein>
    <recommendedName>
        <fullName evidence="5">Transmembrane protein (PGPGW)</fullName>
    </recommendedName>
</protein>
<evidence type="ECO:0008006" key="5">
    <source>
        <dbReference type="Google" id="ProtNLM"/>
    </source>
</evidence>
<evidence type="ECO:0000256" key="2">
    <source>
        <dbReference type="SAM" id="Phobius"/>
    </source>
</evidence>
<proteinExistence type="predicted"/>
<name>A0A4Y9EPD8_9SPHN</name>
<organism evidence="3 4">
    <name type="scientific">Glacieibacterium arshaanense</name>
    <dbReference type="NCBI Taxonomy" id="2511025"/>
    <lineage>
        <taxon>Bacteria</taxon>
        <taxon>Pseudomonadati</taxon>
        <taxon>Pseudomonadota</taxon>
        <taxon>Alphaproteobacteria</taxon>
        <taxon>Sphingomonadales</taxon>
        <taxon>Sphingosinicellaceae</taxon>
        <taxon>Glacieibacterium</taxon>
    </lineage>
</organism>
<accession>A0A4Y9EPD8</accession>
<dbReference type="Proteomes" id="UP000297737">
    <property type="component" value="Unassembled WGS sequence"/>
</dbReference>
<comment type="caution">
    <text evidence="3">The sequence shown here is derived from an EMBL/GenBank/DDBJ whole genome shotgun (WGS) entry which is preliminary data.</text>
</comment>
<dbReference type="EMBL" id="SIHO01000002">
    <property type="protein sequence ID" value="TFU03209.1"/>
    <property type="molecule type" value="Genomic_DNA"/>
</dbReference>
<keyword evidence="2" id="KW-0812">Transmembrane</keyword>
<evidence type="ECO:0000313" key="4">
    <source>
        <dbReference type="Proteomes" id="UP000297737"/>
    </source>
</evidence>
<feature type="region of interest" description="Disordered" evidence="1">
    <location>
        <begin position="99"/>
        <end position="122"/>
    </location>
</feature>
<evidence type="ECO:0000313" key="3">
    <source>
        <dbReference type="EMBL" id="TFU03209.1"/>
    </source>
</evidence>
<dbReference type="RefSeq" id="WP_135245801.1">
    <property type="nucleotide sequence ID" value="NZ_SIHO01000002.1"/>
</dbReference>
<feature type="transmembrane region" description="Helical" evidence="2">
    <location>
        <begin position="20"/>
        <end position="37"/>
    </location>
</feature>
<gene>
    <name evidence="3" type="ORF">EUV02_08420</name>
</gene>
<reference evidence="3 4" key="1">
    <citation type="submission" date="2019-02" db="EMBL/GenBank/DDBJ databases">
        <title>Polymorphobacter sp. isolated from the lake at the Tibet of China.</title>
        <authorList>
            <person name="Li A."/>
        </authorList>
    </citation>
    <scope>NUCLEOTIDE SEQUENCE [LARGE SCALE GENOMIC DNA]</scope>
    <source>
        <strain evidence="3 4">DJ1R-1</strain>
    </source>
</reference>
<dbReference type="OrthoDB" id="7594663at2"/>
<keyword evidence="2" id="KW-1133">Transmembrane helix</keyword>
<dbReference type="AlphaFoldDB" id="A0A4Y9EPD8"/>
<feature type="transmembrane region" description="Helical" evidence="2">
    <location>
        <begin position="43"/>
        <end position="64"/>
    </location>
</feature>
<keyword evidence="2" id="KW-0472">Membrane</keyword>
<evidence type="ECO:0000256" key="1">
    <source>
        <dbReference type="SAM" id="MobiDB-lite"/>
    </source>
</evidence>
<keyword evidence="4" id="KW-1185">Reference proteome</keyword>
<sequence>MQRTRPTFLQTLIRSEPVRVAQLAAGFVLLLAAPVLATVPQPIPIGIIVFGFGLALILKNSLWARRKYVRWQHRYPRAGRITDMGMRRRRKVPAPAAVNQVAANSDDLPPQQRDVVSAATRD</sequence>